<evidence type="ECO:0000313" key="9">
    <source>
        <dbReference type="Proteomes" id="UP000199093"/>
    </source>
</evidence>
<dbReference type="Pfam" id="PF00072">
    <property type="entry name" value="Response_reg"/>
    <property type="match status" value="1"/>
</dbReference>
<dbReference type="RefSeq" id="WP_089844571.1">
    <property type="nucleotide sequence ID" value="NZ_FNEJ01000003.1"/>
</dbReference>
<dbReference type="STRING" id="555512.SAMN04487993_1003274"/>
<evidence type="ECO:0000259" key="7">
    <source>
        <dbReference type="PROSITE" id="PS50110"/>
    </source>
</evidence>
<organism evidence="8 9">
    <name type="scientific">Salipiger marinus</name>
    <dbReference type="NCBI Taxonomy" id="555512"/>
    <lineage>
        <taxon>Bacteria</taxon>
        <taxon>Pseudomonadati</taxon>
        <taxon>Pseudomonadota</taxon>
        <taxon>Alphaproteobacteria</taxon>
        <taxon>Rhodobacterales</taxon>
        <taxon>Roseobacteraceae</taxon>
        <taxon>Salipiger</taxon>
    </lineage>
</organism>
<dbReference type="InterPro" id="IPR000792">
    <property type="entry name" value="Tscrpt_reg_LuxR_C"/>
</dbReference>
<evidence type="ECO:0000256" key="2">
    <source>
        <dbReference type="ARBA" id="ARBA00023015"/>
    </source>
</evidence>
<dbReference type="Pfam" id="PF00196">
    <property type="entry name" value="GerE"/>
    <property type="match status" value="1"/>
</dbReference>
<dbReference type="SMART" id="SM00448">
    <property type="entry name" value="REC"/>
    <property type="match status" value="1"/>
</dbReference>
<dbReference type="InterPro" id="IPR058245">
    <property type="entry name" value="NreC/VraR/RcsB-like_REC"/>
</dbReference>
<name>A0A1G8JUV2_9RHOB</name>
<dbReference type="OrthoDB" id="5292887at2"/>
<accession>A0A1G8JUV2</accession>
<sequence length="212" mass="22369">MKQALIVEDMAETRLWLGDILQAARPDMGQVAVASVAAARHHLRSQGCPDLALVDLGLPDGTGMDVIRLIKASRADAVCIAATVLSDDASVVAALAAGADGYLLKDQPAEALVQQLRQIDMGLAALSPAIARRIIDHFRLTGPMDPGGEALTPRESDVLRRIGRGLRNAEVATDLGIAESTVAGYIKSVYRKLGISSRAEAAWHATRMGLNG</sequence>
<dbReference type="PRINTS" id="PR00038">
    <property type="entry name" value="HTHLUXR"/>
</dbReference>
<dbReference type="SMART" id="SM00421">
    <property type="entry name" value="HTH_LUXR"/>
    <property type="match status" value="1"/>
</dbReference>
<evidence type="ECO:0000256" key="3">
    <source>
        <dbReference type="ARBA" id="ARBA00023125"/>
    </source>
</evidence>
<dbReference type="PANTHER" id="PTHR43214:SF41">
    <property type="entry name" value="NITRATE_NITRITE RESPONSE REGULATOR PROTEIN NARP"/>
    <property type="match status" value="1"/>
</dbReference>
<dbReference type="PANTHER" id="PTHR43214">
    <property type="entry name" value="TWO-COMPONENT RESPONSE REGULATOR"/>
    <property type="match status" value="1"/>
</dbReference>
<dbReference type="AlphaFoldDB" id="A0A1G8JUV2"/>
<dbReference type="InterPro" id="IPR001789">
    <property type="entry name" value="Sig_transdc_resp-reg_receiver"/>
</dbReference>
<evidence type="ECO:0000313" key="8">
    <source>
        <dbReference type="EMBL" id="SDI34992.1"/>
    </source>
</evidence>
<dbReference type="InterPro" id="IPR039420">
    <property type="entry name" value="WalR-like"/>
</dbReference>
<dbReference type="SUPFAM" id="SSF52172">
    <property type="entry name" value="CheY-like"/>
    <property type="match status" value="1"/>
</dbReference>
<evidence type="ECO:0000256" key="1">
    <source>
        <dbReference type="ARBA" id="ARBA00022553"/>
    </source>
</evidence>
<dbReference type="PROSITE" id="PS00622">
    <property type="entry name" value="HTH_LUXR_1"/>
    <property type="match status" value="1"/>
</dbReference>
<dbReference type="PROSITE" id="PS50110">
    <property type="entry name" value="RESPONSE_REGULATORY"/>
    <property type="match status" value="1"/>
</dbReference>
<dbReference type="CDD" id="cd17535">
    <property type="entry name" value="REC_NarL-like"/>
    <property type="match status" value="1"/>
</dbReference>
<keyword evidence="1 5" id="KW-0597">Phosphoprotein</keyword>
<gene>
    <name evidence="8" type="ORF">SAMN04487993_1003274</name>
</gene>
<keyword evidence="9" id="KW-1185">Reference proteome</keyword>
<reference evidence="8 9" key="1">
    <citation type="submission" date="2016-10" db="EMBL/GenBank/DDBJ databases">
        <authorList>
            <person name="de Groot N.N."/>
        </authorList>
    </citation>
    <scope>NUCLEOTIDE SEQUENCE [LARGE SCALE GENOMIC DNA]</scope>
    <source>
        <strain evidence="8 9">DSM 26424</strain>
    </source>
</reference>
<proteinExistence type="predicted"/>
<dbReference type="PROSITE" id="PS50043">
    <property type="entry name" value="HTH_LUXR_2"/>
    <property type="match status" value="1"/>
</dbReference>
<feature type="modified residue" description="4-aspartylphosphate" evidence="5">
    <location>
        <position position="55"/>
    </location>
</feature>
<dbReference type="GO" id="GO:0006355">
    <property type="term" value="P:regulation of DNA-templated transcription"/>
    <property type="evidence" value="ECO:0007669"/>
    <property type="project" value="InterPro"/>
</dbReference>
<keyword evidence="2" id="KW-0805">Transcription regulation</keyword>
<feature type="domain" description="HTH luxR-type" evidence="6">
    <location>
        <begin position="144"/>
        <end position="209"/>
    </location>
</feature>
<dbReference type="Gene3D" id="3.40.50.2300">
    <property type="match status" value="1"/>
</dbReference>
<dbReference type="SUPFAM" id="SSF46894">
    <property type="entry name" value="C-terminal effector domain of the bipartite response regulators"/>
    <property type="match status" value="1"/>
</dbReference>
<dbReference type="GO" id="GO:0003677">
    <property type="term" value="F:DNA binding"/>
    <property type="evidence" value="ECO:0007669"/>
    <property type="project" value="UniProtKB-KW"/>
</dbReference>
<dbReference type="Proteomes" id="UP000199093">
    <property type="component" value="Unassembled WGS sequence"/>
</dbReference>
<keyword evidence="3" id="KW-0238">DNA-binding</keyword>
<dbReference type="EMBL" id="FNEJ01000003">
    <property type="protein sequence ID" value="SDI34992.1"/>
    <property type="molecule type" value="Genomic_DNA"/>
</dbReference>
<keyword evidence="4" id="KW-0804">Transcription</keyword>
<evidence type="ECO:0000259" key="6">
    <source>
        <dbReference type="PROSITE" id="PS50043"/>
    </source>
</evidence>
<dbReference type="CDD" id="cd06170">
    <property type="entry name" value="LuxR_C_like"/>
    <property type="match status" value="1"/>
</dbReference>
<dbReference type="InterPro" id="IPR016032">
    <property type="entry name" value="Sig_transdc_resp-reg_C-effctor"/>
</dbReference>
<feature type="domain" description="Response regulatory" evidence="7">
    <location>
        <begin position="3"/>
        <end position="120"/>
    </location>
</feature>
<protein>
    <submittedName>
        <fullName evidence="8">Two component transcriptional regulator, LuxR family</fullName>
    </submittedName>
</protein>
<dbReference type="InterPro" id="IPR011006">
    <property type="entry name" value="CheY-like_superfamily"/>
</dbReference>
<dbReference type="GO" id="GO:0000160">
    <property type="term" value="P:phosphorelay signal transduction system"/>
    <property type="evidence" value="ECO:0007669"/>
    <property type="project" value="InterPro"/>
</dbReference>
<evidence type="ECO:0000256" key="5">
    <source>
        <dbReference type="PROSITE-ProRule" id="PRU00169"/>
    </source>
</evidence>
<evidence type="ECO:0000256" key="4">
    <source>
        <dbReference type="ARBA" id="ARBA00023163"/>
    </source>
</evidence>